<protein>
    <submittedName>
        <fullName evidence="1">Iron-containing redox enzyme family protein</fullName>
    </submittedName>
</protein>
<dbReference type="Pfam" id="PF14518">
    <property type="entry name" value="Haem_oxygenas_2"/>
    <property type="match status" value="1"/>
</dbReference>
<comment type="caution">
    <text evidence="1">The sequence shown here is derived from an EMBL/GenBank/DDBJ whole genome shotgun (WGS) entry which is preliminary data.</text>
</comment>
<keyword evidence="2" id="KW-1185">Reference proteome</keyword>
<name>A0ABS7P9P4_9NOCA</name>
<dbReference type="InterPro" id="IPR016084">
    <property type="entry name" value="Haem_Oase-like_multi-hlx"/>
</dbReference>
<dbReference type="SUPFAM" id="SSF48613">
    <property type="entry name" value="Heme oxygenase-like"/>
    <property type="match status" value="1"/>
</dbReference>
<accession>A0ABS7P9P4</accession>
<proteinExistence type="predicted"/>
<dbReference type="SMART" id="SM01236">
    <property type="entry name" value="Haem_oxygenase_2"/>
    <property type="match status" value="1"/>
</dbReference>
<reference evidence="1 2" key="1">
    <citation type="submission" date="2020-06" db="EMBL/GenBank/DDBJ databases">
        <title>Taxonomy, biology and ecology of Rhodococcus bacteria occurring in California pistachio and other woody hosts as revealed by genome sequence analyses.</title>
        <authorList>
            <person name="Gai Y."/>
            <person name="Riely B."/>
        </authorList>
    </citation>
    <scope>NUCLEOTIDE SEQUENCE [LARGE SCALE GENOMIC DNA]</scope>
    <source>
        <strain evidence="1 2">BP-281</strain>
    </source>
</reference>
<sequence>MTSTLSSAPTSDTAALPTPRGPLSAAVIGALASTPDQGSTALAAPDGSADAAVADADPYGDDLHLALYVCYELHYRSFTGVDDAWEWNPDLLRLRGRMEAIFLDHLRAHVPTGGSVNDEMDALATEHVDGSGPSYHLRDHGTAEQMREYLAHRSLYHLKEADPHAWAIPRLQGQAKAAYVAVEFDEFGGGRGSRMHQVLFRDLLDAAGLDSSYLGYLDHVGAPTLAPVNLMSFFGLHRRWRGAAAGHLAATEITSSPGSSRLVTALRRLGFAEQCVAFYAEHVEADAVHEQVMRHDVVGDLVASDPALEADVVFGMRALGYVEDVLAAHLMEAWAAARPSITL</sequence>
<evidence type="ECO:0000313" key="1">
    <source>
        <dbReference type="EMBL" id="MBY6368557.1"/>
    </source>
</evidence>
<organism evidence="1 2">
    <name type="scientific">Rhodococcoides corynebacterioides</name>
    <dbReference type="NCBI Taxonomy" id="53972"/>
    <lineage>
        <taxon>Bacteria</taxon>
        <taxon>Bacillati</taxon>
        <taxon>Actinomycetota</taxon>
        <taxon>Actinomycetes</taxon>
        <taxon>Mycobacteriales</taxon>
        <taxon>Nocardiaceae</taxon>
        <taxon>Rhodococcoides</taxon>
    </lineage>
</organism>
<dbReference type="Proteomes" id="UP000825228">
    <property type="component" value="Unassembled WGS sequence"/>
</dbReference>
<dbReference type="EMBL" id="JABUBU010000029">
    <property type="protein sequence ID" value="MBY6368557.1"/>
    <property type="molecule type" value="Genomic_DNA"/>
</dbReference>
<gene>
    <name evidence="1" type="ORF">HQ603_17545</name>
</gene>
<dbReference type="Gene3D" id="1.20.910.10">
    <property type="entry name" value="Heme oxygenase-like"/>
    <property type="match status" value="1"/>
</dbReference>
<evidence type="ECO:0000313" key="2">
    <source>
        <dbReference type="Proteomes" id="UP000825228"/>
    </source>
</evidence>